<dbReference type="InterPro" id="IPR052058">
    <property type="entry name" value="Alcohol_O-acetyltransferase"/>
</dbReference>
<organism evidence="2 3">
    <name type="scientific">Metabacillus mangrovi</name>
    <dbReference type="NCBI Taxonomy" id="1491830"/>
    <lineage>
        <taxon>Bacteria</taxon>
        <taxon>Bacillati</taxon>
        <taxon>Bacillota</taxon>
        <taxon>Bacilli</taxon>
        <taxon>Bacillales</taxon>
        <taxon>Bacillaceae</taxon>
        <taxon>Metabacillus</taxon>
    </lineage>
</organism>
<dbReference type="RefSeq" id="WP_155112220.1">
    <property type="nucleotide sequence ID" value="NZ_WMIB01000008.1"/>
</dbReference>
<accession>A0A7X2S4X4</accession>
<comment type="caution">
    <text evidence="2">The sequence shown here is derived from an EMBL/GenBank/DDBJ whole genome shotgun (WGS) entry which is preliminary data.</text>
</comment>
<evidence type="ECO:0000313" key="3">
    <source>
        <dbReference type="Proteomes" id="UP000434639"/>
    </source>
</evidence>
<reference evidence="2 3" key="1">
    <citation type="journal article" date="2017" name="Int. J. Syst. Evol. Microbiol.">
        <title>Bacillus mangrovi sp. nov., isolated from a sediment sample from a mangrove forest.</title>
        <authorList>
            <person name="Gupta V."/>
            <person name="Singh P.K."/>
            <person name="Korpole S."/>
            <person name="Tanuku N.R.S."/>
            <person name="Pinnaka A.K."/>
        </authorList>
    </citation>
    <scope>NUCLEOTIDE SEQUENCE [LARGE SCALE GENOMIC DNA]</scope>
    <source>
        <strain evidence="2 3">KCTC 33872</strain>
    </source>
</reference>
<dbReference type="Gene3D" id="3.30.559.30">
    <property type="entry name" value="Nonribosomal peptide synthetase, condensation domain"/>
    <property type="match status" value="1"/>
</dbReference>
<dbReference type="OrthoDB" id="344398at2"/>
<feature type="region of interest" description="Disordered" evidence="1">
    <location>
        <begin position="181"/>
        <end position="209"/>
    </location>
</feature>
<dbReference type="EMBL" id="WMIB01000008">
    <property type="protein sequence ID" value="MTH53687.1"/>
    <property type="molecule type" value="Genomic_DNA"/>
</dbReference>
<keyword evidence="3" id="KW-1185">Reference proteome</keyword>
<dbReference type="AlphaFoldDB" id="A0A7X2S4X4"/>
<name>A0A7X2S4X4_9BACI</name>
<gene>
    <name evidence="2" type="ORF">GKZ89_09755</name>
</gene>
<evidence type="ECO:0000256" key="1">
    <source>
        <dbReference type="SAM" id="MobiDB-lite"/>
    </source>
</evidence>
<dbReference type="Proteomes" id="UP000434639">
    <property type="component" value="Unassembled WGS sequence"/>
</dbReference>
<sequence>MTQVFDRTADQYLRPLGAFERIIDLYMHRNPVQFSLAAVLARDVSERELTQALQKLQRVHPLLAAEVRRPDQENHRAIGAVFHSSGREIPVRIAREMTWEREAAYEQTTPIKSSPGPLARAVLIPAGNGLAGATIVMTFAHQITDGRGALRAIQDLAAILAGESLLPSDLPMAQEDLLASPAPTAATVESAAQKPAEPAGEQEAILSPPGRLRPFDGTIPHIQAKDLGAADTNQLIERSRAESCTVQAALCAAAALVLVKAMKREQVRINVPIDLRQAAGPEDVVVRFAATMVVLDHSTGSGFWDLARSAAAQLKAARNPETIRDSALMLAQLSPSTADDAELAMLAATNADIEITNLGVTTGIAEEGDVLAVWGPTMTTQVAGEQILGVVTHGAVLRMVNVTHDPIAGLVEKISLELEAACR</sequence>
<dbReference type="PANTHER" id="PTHR28037:SF1">
    <property type="entry name" value="ALCOHOL O-ACETYLTRANSFERASE 1-RELATED"/>
    <property type="match status" value="1"/>
</dbReference>
<dbReference type="Gene3D" id="3.30.559.10">
    <property type="entry name" value="Chloramphenicol acetyltransferase-like domain"/>
    <property type="match status" value="1"/>
</dbReference>
<evidence type="ECO:0000313" key="2">
    <source>
        <dbReference type="EMBL" id="MTH53687.1"/>
    </source>
</evidence>
<proteinExistence type="predicted"/>
<dbReference type="PANTHER" id="PTHR28037">
    <property type="entry name" value="ALCOHOL O-ACETYLTRANSFERASE 1-RELATED"/>
    <property type="match status" value="1"/>
</dbReference>
<protein>
    <submittedName>
        <fullName evidence="2">Peptide synthetase</fullName>
    </submittedName>
</protein>
<dbReference type="InterPro" id="IPR023213">
    <property type="entry name" value="CAT-like_dom_sf"/>
</dbReference>
<dbReference type="SUPFAM" id="SSF52777">
    <property type="entry name" value="CoA-dependent acyltransferases"/>
    <property type="match status" value="2"/>
</dbReference>